<organism evidence="7 8">
    <name type="scientific">Gilvimarinus xylanilyticus</name>
    <dbReference type="NCBI Taxonomy" id="2944139"/>
    <lineage>
        <taxon>Bacteria</taxon>
        <taxon>Pseudomonadati</taxon>
        <taxon>Pseudomonadota</taxon>
        <taxon>Gammaproteobacteria</taxon>
        <taxon>Cellvibrionales</taxon>
        <taxon>Cellvibrionaceae</taxon>
        <taxon>Gilvimarinus</taxon>
    </lineage>
</organism>
<feature type="domain" description="RNA polymerase sigma factor 70 region 4 type 2" evidence="6">
    <location>
        <begin position="136"/>
        <end position="184"/>
    </location>
</feature>
<dbReference type="AlphaFoldDB" id="A0A9X2KTY3"/>
<dbReference type="Gene3D" id="1.10.1740.10">
    <property type="match status" value="1"/>
</dbReference>
<dbReference type="InterPro" id="IPR014284">
    <property type="entry name" value="RNA_pol_sigma-70_dom"/>
</dbReference>
<dbReference type="InterPro" id="IPR013325">
    <property type="entry name" value="RNA_pol_sigma_r2"/>
</dbReference>
<keyword evidence="3" id="KW-0731">Sigma factor</keyword>
<sequence length="193" mass="22261">MSAPGTRDQDTQKWVDLLHQVAHHRDREAFRQIYDHFAPRIKAYAMNQGVSQQADELVQEVMTSVWRSADKYADSLASVSTWIFTITRNQRIDLLRKAGRMQAEIKVETEELWQIPSEDNTVSSIQQLSAQRHLSKSISELPEEQMIAVKKVYYEGKTHQEVAAELNIPLGTLKGRLRLSMQKLRVMLEAKEL</sequence>
<evidence type="ECO:0000256" key="1">
    <source>
        <dbReference type="ARBA" id="ARBA00010641"/>
    </source>
</evidence>
<evidence type="ECO:0000313" key="7">
    <source>
        <dbReference type="EMBL" id="MCP8899774.1"/>
    </source>
</evidence>
<evidence type="ECO:0000259" key="6">
    <source>
        <dbReference type="Pfam" id="PF08281"/>
    </source>
</evidence>
<dbReference type="Gene3D" id="1.10.10.10">
    <property type="entry name" value="Winged helix-like DNA-binding domain superfamily/Winged helix DNA-binding domain"/>
    <property type="match status" value="1"/>
</dbReference>
<dbReference type="NCBIfam" id="TIGR02937">
    <property type="entry name" value="sigma70-ECF"/>
    <property type="match status" value="1"/>
</dbReference>
<gene>
    <name evidence="7" type="ORF">M6D89_10740</name>
</gene>
<dbReference type="PANTHER" id="PTHR43133">
    <property type="entry name" value="RNA POLYMERASE ECF-TYPE SIGMA FACTO"/>
    <property type="match status" value="1"/>
</dbReference>
<dbReference type="Pfam" id="PF04542">
    <property type="entry name" value="Sigma70_r2"/>
    <property type="match status" value="1"/>
</dbReference>
<dbReference type="GO" id="GO:0016987">
    <property type="term" value="F:sigma factor activity"/>
    <property type="evidence" value="ECO:0007669"/>
    <property type="project" value="UniProtKB-KW"/>
</dbReference>
<dbReference type="InterPro" id="IPR036388">
    <property type="entry name" value="WH-like_DNA-bd_sf"/>
</dbReference>
<evidence type="ECO:0000259" key="5">
    <source>
        <dbReference type="Pfam" id="PF04542"/>
    </source>
</evidence>
<dbReference type="GO" id="GO:0003677">
    <property type="term" value="F:DNA binding"/>
    <property type="evidence" value="ECO:0007669"/>
    <property type="project" value="InterPro"/>
</dbReference>
<dbReference type="InterPro" id="IPR007627">
    <property type="entry name" value="RNA_pol_sigma70_r2"/>
</dbReference>
<comment type="caution">
    <text evidence="7">The sequence shown here is derived from an EMBL/GenBank/DDBJ whole genome shotgun (WGS) entry which is preliminary data.</text>
</comment>
<feature type="domain" description="RNA polymerase sigma-70 region 2" evidence="5">
    <location>
        <begin position="33"/>
        <end position="100"/>
    </location>
</feature>
<dbReference type="RefSeq" id="WP_253968072.1">
    <property type="nucleotide sequence ID" value="NZ_JAMFTH010000003.1"/>
</dbReference>
<dbReference type="GO" id="GO:0006352">
    <property type="term" value="P:DNA-templated transcription initiation"/>
    <property type="evidence" value="ECO:0007669"/>
    <property type="project" value="InterPro"/>
</dbReference>
<evidence type="ECO:0000256" key="4">
    <source>
        <dbReference type="ARBA" id="ARBA00023163"/>
    </source>
</evidence>
<evidence type="ECO:0000313" key="8">
    <source>
        <dbReference type="Proteomes" id="UP001139319"/>
    </source>
</evidence>
<dbReference type="Pfam" id="PF08281">
    <property type="entry name" value="Sigma70_r4_2"/>
    <property type="match status" value="1"/>
</dbReference>
<keyword evidence="2" id="KW-0805">Transcription regulation</keyword>
<dbReference type="Proteomes" id="UP001139319">
    <property type="component" value="Unassembled WGS sequence"/>
</dbReference>
<reference evidence="7" key="2">
    <citation type="submission" date="2023-01" db="EMBL/GenBank/DDBJ databases">
        <title>Gilvimarinus xylanilyticus HB14 isolated from Caulerpa lentillifera aquaculture base in Hainan, China.</title>
        <authorList>
            <person name="Zhang Y.-J."/>
        </authorList>
    </citation>
    <scope>NUCLEOTIDE SEQUENCE</scope>
    <source>
        <strain evidence="7">HB14</strain>
    </source>
</reference>
<dbReference type="InterPro" id="IPR013249">
    <property type="entry name" value="RNA_pol_sigma70_r4_t2"/>
</dbReference>
<dbReference type="EMBL" id="JAMFTH010000003">
    <property type="protein sequence ID" value="MCP8899774.1"/>
    <property type="molecule type" value="Genomic_DNA"/>
</dbReference>
<dbReference type="SUPFAM" id="SSF88946">
    <property type="entry name" value="Sigma2 domain of RNA polymerase sigma factors"/>
    <property type="match status" value="1"/>
</dbReference>
<dbReference type="InterPro" id="IPR039425">
    <property type="entry name" value="RNA_pol_sigma-70-like"/>
</dbReference>
<protein>
    <submittedName>
        <fullName evidence="7">Sigma-70 family RNA polymerase sigma factor</fullName>
    </submittedName>
</protein>
<evidence type="ECO:0000256" key="2">
    <source>
        <dbReference type="ARBA" id="ARBA00023015"/>
    </source>
</evidence>
<keyword evidence="8" id="KW-1185">Reference proteome</keyword>
<comment type="similarity">
    <text evidence="1">Belongs to the sigma-70 factor family. ECF subfamily.</text>
</comment>
<reference evidence="7" key="1">
    <citation type="submission" date="2022-05" db="EMBL/GenBank/DDBJ databases">
        <authorList>
            <person name="Sun H.-N."/>
        </authorList>
    </citation>
    <scope>NUCLEOTIDE SEQUENCE</scope>
    <source>
        <strain evidence="7">HB14</strain>
    </source>
</reference>
<proteinExistence type="inferred from homology"/>
<accession>A0A9X2KTY3</accession>
<dbReference type="InterPro" id="IPR013324">
    <property type="entry name" value="RNA_pol_sigma_r3/r4-like"/>
</dbReference>
<name>A0A9X2KTY3_9GAMM</name>
<dbReference type="PANTHER" id="PTHR43133:SF62">
    <property type="entry name" value="RNA POLYMERASE SIGMA FACTOR SIGZ"/>
    <property type="match status" value="1"/>
</dbReference>
<dbReference type="SUPFAM" id="SSF88659">
    <property type="entry name" value="Sigma3 and sigma4 domains of RNA polymerase sigma factors"/>
    <property type="match status" value="1"/>
</dbReference>
<keyword evidence="4" id="KW-0804">Transcription</keyword>
<evidence type="ECO:0000256" key="3">
    <source>
        <dbReference type="ARBA" id="ARBA00023082"/>
    </source>
</evidence>
<dbReference type="CDD" id="cd06171">
    <property type="entry name" value="Sigma70_r4"/>
    <property type="match status" value="1"/>
</dbReference>